<name>A0A395HL25_ASPHC</name>
<dbReference type="GO" id="GO:0016787">
    <property type="term" value="F:hydrolase activity"/>
    <property type="evidence" value="ECO:0007669"/>
    <property type="project" value="UniProtKB-KW"/>
</dbReference>
<dbReference type="Proteomes" id="UP000248961">
    <property type="component" value="Unassembled WGS sequence"/>
</dbReference>
<sequence>MLCQPESIIFLSRNLKLSAHLYAPSADAPSRAGAAIIIAHPWTSIKEQSPANYARLLSAAGFTCLTYDAAYQGASDGQPRHLEDPAQRVEEIKNAVTYLSNRHGIDPTKIGVLGICAAGGYACFAAQTDVRLRAVATVSAACVGTLTRRGLEKDSPASEALRMQLELAAKDRSGEGEIPPVQMLPERFEDLPAECPAAMRDFASYYCTARGFHPRAEGLCLPRSWDLMANFEAFRFNAMISPRPLLMVVGEKAVSRWFSEEAVGLASEPKEVFVVEGSTHADLYDRVEVAGGKMVEFFGEYLV</sequence>
<dbReference type="AlphaFoldDB" id="A0A395HL25"/>
<dbReference type="InterPro" id="IPR051411">
    <property type="entry name" value="Polyketide_trans_af380"/>
</dbReference>
<evidence type="ECO:0000259" key="2">
    <source>
        <dbReference type="Pfam" id="PF12697"/>
    </source>
</evidence>
<dbReference type="GeneID" id="37194828"/>
<dbReference type="Pfam" id="PF12697">
    <property type="entry name" value="Abhydrolase_6"/>
    <property type="match status" value="1"/>
</dbReference>
<keyword evidence="3" id="KW-0378">Hydrolase</keyword>
<accession>A0A395HL25</accession>
<dbReference type="InterPro" id="IPR000073">
    <property type="entry name" value="AB_hydrolase_1"/>
</dbReference>
<protein>
    <submittedName>
        <fullName evidence="3">Alpha/beta-hydrolase</fullName>
    </submittedName>
</protein>
<gene>
    <name evidence="3" type="ORF">BO97DRAFT_202447</name>
</gene>
<keyword evidence="4" id="KW-1185">Reference proteome</keyword>
<dbReference type="VEuPathDB" id="FungiDB:BO97DRAFT_202447"/>
<dbReference type="RefSeq" id="XP_025547624.1">
    <property type="nucleotide sequence ID" value="XM_025690539.1"/>
</dbReference>
<comment type="similarity">
    <text evidence="1">Belongs to the polyketide transferase af380 family.</text>
</comment>
<reference evidence="3 4" key="1">
    <citation type="submission" date="2018-02" db="EMBL/GenBank/DDBJ databases">
        <title>The genomes of Aspergillus section Nigri reveals drivers in fungal speciation.</title>
        <authorList>
            <consortium name="DOE Joint Genome Institute"/>
            <person name="Vesth T.C."/>
            <person name="Nybo J."/>
            <person name="Theobald S."/>
            <person name="Brandl J."/>
            <person name="Frisvad J.C."/>
            <person name="Nielsen K.F."/>
            <person name="Lyhne E.K."/>
            <person name="Kogle M.E."/>
            <person name="Kuo A."/>
            <person name="Riley R."/>
            <person name="Clum A."/>
            <person name="Nolan M."/>
            <person name="Lipzen A."/>
            <person name="Salamov A."/>
            <person name="Henrissat B."/>
            <person name="Wiebenga A."/>
            <person name="De vries R.P."/>
            <person name="Grigoriev I.V."/>
            <person name="Mortensen U.H."/>
            <person name="Andersen M.R."/>
            <person name="Baker S.E."/>
        </authorList>
    </citation>
    <scope>NUCLEOTIDE SEQUENCE [LARGE SCALE GENOMIC DNA]</scope>
    <source>
        <strain evidence="3 4">CBS 101889</strain>
    </source>
</reference>
<dbReference type="STRING" id="1450537.A0A395HL25"/>
<dbReference type="PANTHER" id="PTHR47751:SF1">
    <property type="entry name" value="SUPERFAMILY HYDROLASE, PUTATIVE (AFU_ORTHOLOGUE AFUA_2G16580)-RELATED"/>
    <property type="match status" value="1"/>
</dbReference>
<dbReference type="Gene3D" id="3.40.50.1820">
    <property type="entry name" value="alpha/beta hydrolase"/>
    <property type="match status" value="1"/>
</dbReference>
<organism evidence="3 4">
    <name type="scientific">Aspergillus homomorphus (strain CBS 101889)</name>
    <dbReference type="NCBI Taxonomy" id="1450537"/>
    <lineage>
        <taxon>Eukaryota</taxon>
        <taxon>Fungi</taxon>
        <taxon>Dikarya</taxon>
        <taxon>Ascomycota</taxon>
        <taxon>Pezizomycotina</taxon>
        <taxon>Eurotiomycetes</taxon>
        <taxon>Eurotiomycetidae</taxon>
        <taxon>Eurotiales</taxon>
        <taxon>Aspergillaceae</taxon>
        <taxon>Aspergillus</taxon>
        <taxon>Aspergillus subgen. Circumdati</taxon>
    </lineage>
</organism>
<evidence type="ECO:0000256" key="1">
    <source>
        <dbReference type="ARBA" id="ARBA00029464"/>
    </source>
</evidence>
<dbReference type="PANTHER" id="PTHR47751">
    <property type="entry name" value="SUPERFAMILY HYDROLASE, PUTATIVE (AFU_ORTHOLOGUE AFUA_2G16580)-RELATED"/>
    <property type="match status" value="1"/>
</dbReference>
<evidence type="ECO:0000313" key="3">
    <source>
        <dbReference type="EMBL" id="RAL08470.1"/>
    </source>
</evidence>
<evidence type="ECO:0000313" key="4">
    <source>
        <dbReference type="Proteomes" id="UP000248961"/>
    </source>
</evidence>
<feature type="domain" description="AB hydrolase-1" evidence="2">
    <location>
        <begin position="50"/>
        <end position="289"/>
    </location>
</feature>
<dbReference type="EMBL" id="KZ824313">
    <property type="protein sequence ID" value="RAL08470.1"/>
    <property type="molecule type" value="Genomic_DNA"/>
</dbReference>
<dbReference type="OrthoDB" id="2498029at2759"/>
<proteinExistence type="inferred from homology"/>
<dbReference type="Gene3D" id="1.10.10.800">
    <property type="match status" value="1"/>
</dbReference>
<dbReference type="SUPFAM" id="SSF53474">
    <property type="entry name" value="alpha/beta-Hydrolases"/>
    <property type="match status" value="1"/>
</dbReference>
<dbReference type="InterPro" id="IPR029058">
    <property type="entry name" value="AB_hydrolase_fold"/>
</dbReference>